<dbReference type="InterPro" id="IPR013324">
    <property type="entry name" value="RNA_pol_sigma_r3/r4-like"/>
</dbReference>
<feature type="domain" description="PhyR sigma2" evidence="7">
    <location>
        <begin position="7"/>
        <end position="60"/>
    </location>
</feature>
<dbReference type="InterPro" id="IPR039425">
    <property type="entry name" value="RNA_pol_sigma-70-like"/>
</dbReference>
<dbReference type="InterPro" id="IPR014284">
    <property type="entry name" value="RNA_pol_sigma-70_dom"/>
</dbReference>
<dbReference type="InterPro" id="IPR053866">
    <property type="entry name" value="PhyR_sigma2"/>
</dbReference>
<feature type="region of interest" description="Disordered" evidence="5">
    <location>
        <begin position="73"/>
        <end position="92"/>
    </location>
</feature>
<dbReference type="AlphaFoldDB" id="A0AAW9DQ51"/>
<evidence type="ECO:0000259" key="6">
    <source>
        <dbReference type="Pfam" id="PF08281"/>
    </source>
</evidence>
<dbReference type="PANTHER" id="PTHR43133">
    <property type="entry name" value="RNA POLYMERASE ECF-TYPE SIGMA FACTO"/>
    <property type="match status" value="1"/>
</dbReference>
<dbReference type="NCBIfam" id="TIGR02937">
    <property type="entry name" value="sigma70-ECF"/>
    <property type="match status" value="1"/>
</dbReference>
<dbReference type="GO" id="GO:0006352">
    <property type="term" value="P:DNA-templated transcription initiation"/>
    <property type="evidence" value="ECO:0007669"/>
    <property type="project" value="InterPro"/>
</dbReference>
<dbReference type="RefSeq" id="WP_319614101.1">
    <property type="nucleotide sequence ID" value="NZ_JAWXYB010000018.1"/>
</dbReference>
<dbReference type="SUPFAM" id="SSF88659">
    <property type="entry name" value="Sigma3 and sigma4 domains of RNA polymerase sigma factors"/>
    <property type="match status" value="1"/>
</dbReference>
<accession>A0AAW9DQ51</accession>
<evidence type="ECO:0000256" key="3">
    <source>
        <dbReference type="ARBA" id="ARBA00023082"/>
    </source>
</evidence>
<protein>
    <submittedName>
        <fullName evidence="8">RNA polymerase sigma factor</fullName>
    </submittedName>
</protein>
<dbReference type="PANTHER" id="PTHR43133:SF25">
    <property type="entry name" value="RNA POLYMERASE SIGMA FACTOR RFAY-RELATED"/>
    <property type="match status" value="1"/>
</dbReference>
<dbReference type="Pfam" id="PF08281">
    <property type="entry name" value="Sigma70_r4_2"/>
    <property type="match status" value="1"/>
</dbReference>
<evidence type="ECO:0000256" key="1">
    <source>
        <dbReference type="ARBA" id="ARBA00010641"/>
    </source>
</evidence>
<gene>
    <name evidence="8" type="ORF">SIL87_10420</name>
</gene>
<keyword evidence="2" id="KW-0805">Transcription regulation</keyword>
<name>A0AAW9DQ51_ACIAO</name>
<comment type="similarity">
    <text evidence="1">Belongs to the sigma-70 factor family. ECF subfamily.</text>
</comment>
<evidence type="ECO:0000256" key="4">
    <source>
        <dbReference type="ARBA" id="ARBA00023163"/>
    </source>
</evidence>
<dbReference type="InterPro" id="IPR013325">
    <property type="entry name" value="RNA_pol_sigma_r2"/>
</dbReference>
<evidence type="ECO:0000256" key="2">
    <source>
        <dbReference type="ARBA" id="ARBA00023015"/>
    </source>
</evidence>
<dbReference type="InterPro" id="IPR036388">
    <property type="entry name" value="WH-like_DNA-bd_sf"/>
</dbReference>
<dbReference type="EMBL" id="JAWXYB010000018">
    <property type="protein sequence ID" value="MDX5931179.1"/>
    <property type="molecule type" value="Genomic_DNA"/>
</dbReference>
<evidence type="ECO:0000313" key="9">
    <source>
        <dbReference type="Proteomes" id="UP001279553"/>
    </source>
</evidence>
<dbReference type="Pfam" id="PF22029">
    <property type="entry name" value="PhyR_sigma2"/>
    <property type="match status" value="1"/>
</dbReference>
<keyword evidence="4" id="KW-0804">Transcription</keyword>
<evidence type="ECO:0000256" key="5">
    <source>
        <dbReference type="SAM" id="MobiDB-lite"/>
    </source>
</evidence>
<proteinExistence type="inferred from homology"/>
<dbReference type="GO" id="GO:0003677">
    <property type="term" value="F:DNA binding"/>
    <property type="evidence" value="ECO:0007669"/>
    <property type="project" value="InterPro"/>
</dbReference>
<dbReference type="InterPro" id="IPR013249">
    <property type="entry name" value="RNA_pol_sigma70_r4_t2"/>
</dbReference>
<evidence type="ECO:0000259" key="7">
    <source>
        <dbReference type="Pfam" id="PF22029"/>
    </source>
</evidence>
<organism evidence="8 9">
    <name type="scientific">Acidiphilium acidophilum</name>
    <name type="common">Thiobacillus acidophilus</name>
    <dbReference type="NCBI Taxonomy" id="76588"/>
    <lineage>
        <taxon>Bacteria</taxon>
        <taxon>Pseudomonadati</taxon>
        <taxon>Pseudomonadota</taxon>
        <taxon>Alphaproteobacteria</taxon>
        <taxon>Acetobacterales</taxon>
        <taxon>Acidocellaceae</taxon>
        <taxon>Acidiphilium</taxon>
    </lineage>
</organism>
<keyword evidence="3" id="KW-0731">Sigma factor</keyword>
<comment type="caution">
    <text evidence="8">The sequence shown here is derived from an EMBL/GenBank/DDBJ whole genome shotgun (WGS) entry which is preliminary data.</text>
</comment>
<reference evidence="8 9" key="1">
    <citation type="submission" date="2023-11" db="EMBL/GenBank/DDBJ databases">
        <title>MicrobeMod: A computational toolkit for identifying prokaryotic methylation and restriction-modification with nanopore sequencing.</title>
        <authorList>
            <person name="Crits-Christoph A."/>
            <person name="Kang S.C."/>
            <person name="Lee H."/>
            <person name="Ostrov N."/>
        </authorList>
    </citation>
    <scope>NUCLEOTIDE SEQUENCE [LARGE SCALE GENOMIC DNA]</scope>
    <source>
        <strain evidence="8 9">DSMZ 700</strain>
    </source>
</reference>
<evidence type="ECO:0000313" key="8">
    <source>
        <dbReference type="EMBL" id="MDX5931179.1"/>
    </source>
</evidence>
<dbReference type="Gene3D" id="1.10.10.10">
    <property type="entry name" value="Winged helix-like DNA-binding domain superfamily/Winged helix DNA-binding domain"/>
    <property type="match status" value="1"/>
</dbReference>
<keyword evidence="9" id="KW-1185">Reference proteome</keyword>
<sequence>MTTHAAIEQTIPSLRRFARALLGTAQDADDLVHDALVDALARPRLGMADQQVRPWLFAILRNRFLSDRRRAKHRATTPLDDSGGPAAAVRPGQEAGLQMRDLTIGLAGLPVEQREILLLVTVEGFTYAEVAAMLDLPLGTVMSRLSRARDRLNDFMDGTARPRLRSVS</sequence>
<dbReference type="CDD" id="cd06171">
    <property type="entry name" value="Sigma70_r4"/>
    <property type="match status" value="1"/>
</dbReference>
<dbReference type="SUPFAM" id="SSF88946">
    <property type="entry name" value="Sigma2 domain of RNA polymerase sigma factors"/>
    <property type="match status" value="1"/>
</dbReference>
<dbReference type="Gene3D" id="1.10.1740.10">
    <property type="match status" value="1"/>
</dbReference>
<dbReference type="GO" id="GO:0016987">
    <property type="term" value="F:sigma factor activity"/>
    <property type="evidence" value="ECO:0007669"/>
    <property type="project" value="UniProtKB-KW"/>
</dbReference>
<feature type="domain" description="RNA polymerase sigma factor 70 region 4 type 2" evidence="6">
    <location>
        <begin position="106"/>
        <end position="152"/>
    </location>
</feature>
<dbReference type="Proteomes" id="UP001279553">
    <property type="component" value="Unassembled WGS sequence"/>
</dbReference>